<proteinExistence type="predicted"/>
<accession>A0A2P1PXV7</accession>
<dbReference type="KEGG" id="xba:C7S18_21970"/>
<evidence type="ECO:0000313" key="4">
    <source>
        <dbReference type="Proteomes" id="UP000241074"/>
    </source>
</evidence>
<organism evidence="3 4">
    <name type="scientific">Ahniella affigens</name>
    <dbReference type="NCBI Taxonomy" id="2021234"/>
    <lineage>
        <taxon>Bacteria</taxon>
        <taxon>Pseudomonadati</taxon>
        <taxon>Pseudomonadota</taxon>
        <taxon>Gammaproteobacteria</taxon>
        <taxon>Lysobacterales</taxon>
        <taxon>Rhodanobacteraceae</taxon>
        <taxon>Ahniella</taxon>
    </lineage>
</organism>
<dbReference type="OrthoDB" id="6195366at2"/>
<evidence type="ECO:0000313" key="3">
    <source>
        <dbReference type="EMBL" id="AVP99676.1"/>
    </source>
</evidence>
<dbReference type="InterPro" id="IPR020240">
    <property type="entry name" value="UPF0412_YaaI"/>
</dbReference>
<dbReference type="EMBL" id="CP027860">
    <property type="protein sequence ID" value="AVP99676.1"/>
    <property type="molecule type" value="Genomic_DNA"/>
</dbReference>
<feature type="chain" id="PRO_5015175934" description="DUF2541 domain-containing protein" evidence="2">
    <location>
        <begin position="24"/>
        <end position="129"/>
    </location>
</feature>
<name>A0A2P1PXV7_9GAMM</name>
<feature type="signal peptide" evidence="2">
    <location>
        <begin position="1"/>
        <end position="23"/>
    </location>
</feature>
<sequence>MKTKLSLILSAALLSLCALSVHADDSRYLGSTKLAHHENDLDLIKTRCKPRINAIKLKAKHGQVEIESLWVRFRDGSTDTLHVRDRIAQGGETRWIDLEGGKRCVVQIGVIGDTELSLDRARVDVYGRY</sequence>
<dbReference type="RefSeq" id="WP_106893592.1">
    <property type="nucleotide sequence ID" value="NZ_CP027860.1"/>
</dbReference>
<evidence type="ECO:0008006" key="5">
    <source>
        <dbReference type="Google" id="ProtNLM"/>
    </source>
</evidence>
<dbReference type="Proteomes" id="UP000241074">
    <property type="component" value="Chromosome"/>
</dbReference>
<evidence type="ECO:0000256" key="2">
    <source>
        <dbReference type="SAM" id="SignalP"/>
    </source>
</evidence>
<gene>
    <name evidence="3" type="ORF">C7S18_21970</name>
</gene>
<reference evidence="3 4" key="1">
    <citation type="submission" date="2018-03" db="EMBL/GenBank/DDBJ databases">
        <title>Ahniella affigens gen. nov., sp. nov., a gammaproteobacterium isolated from sandy soil near a stream.</title>
        <authorList>
            <person name="Ko Y."/>
            <person name="Kim J.-H."/>
        </authorList>
    </citation>
    <scope>NUCLEOTIDE SEQUENCE [LARGE SCALE GENOMIC DNA]</scope>
    <source>
        <strain evidence="3 4">D13</strain>
    </source>
</reference>
<reference evidence="3 4" key="2">
    <citation type="submission" date="2018-03" db="EMBL/GenBank/DDBJ databases">
        <authorList>
            <person name="Keele B.F."/>
        </authorList>
    </citation>
    <scope>NUCLEOTIDE SEQUENCE [LARGE SCALE GENOMIC DNA]</scope>
    <source>
        <strain evidence="3 4">D13</strain>
    </source>
</reference>
<keyword evidence="4" id="KW-1185">Reference proteome</keyword>
<evidence type="ECO:0000256" key="1">
    <source>
        <dbReference type="ARBA" id="ARBA00022729"/>
    </source>
</evidence>
<dbReference type="Pfam" id="PF10807">
    <property type="entry name" value="DUF2541"/>
    <property type="match status" value="1"/>
</dbReference>
<keyword evidence="1 2" id="KW-0732">Signal</keyword>
<dbReference type="AlphaFoldDB" id="A0A2P1PXV7"/>
<protein>
    <recommendedName>
        <fullName evidence="5">DUF2541 domain-containing protein</fullName>
    </recommendedName>
</protein>